<dbReference type="AlphaFoldDB" id="A0A318RLG0"/>
<protein>
    <submittedName>
        <fullName evidence="1">Methyltransferase family protein</fullName>
    </submittedName>
</protein>
<gene>
    <name evidence="1" type="ORF">DFR67_108303</name>
</gene>
<comment type="caution">
    <text evidence="1">The sequence shown here is derived from an EMBL/GenBank/DDBJ whole genome shotgun (WGS) entry which is preliminary data.</text>
</comment>
<dbReference type="Pfam" id="PF13578">
    <property type="entry name" value="Methyltransf_24"/>
    <property type="match status" value="1"/>
</dbReference>
<sequence>MNSLREKWYMSFERLEQNVADAREQGWFVEGSANAEQLAFLRAAAAAVEIRQIAEIGFNAGYSSHAFLEANPKAEVTSFDLAEHKYLSTAKEYIDDEFPGRHTLIAGDSQQTVPRFGDAGRTFDLIFIDGGHTYDIARADIANMSRLAHEKTVLIFDDLLPHKPWGEGPIQAWQWALDSGTVVQTGLFQDGVEVDAVSADAARAWAVGRYL</sequence>
<evidence type="ECO:0000313" key="1">
    <source>
        <dbReference type="EMBL" id="PYE16549.1"/>
    </source>
</evidence>
<dbReference type="GO" id="GO:0008168">
    <property type="term" value="F:methyltransferase activity"/>
    <property type="evidence" value="ECO:0007669"/>
    <property type="project" value="UniProtKB-KW"/>
</dbReference>
<dbReference type="EMBL" id="QJSP01000008">
    <property type="protein sequence ID" value="PYE16549.1"/>
    <property type="molecule type" value="Genomic_DNA"/>
</dbReference>
<keyword evidence="1" id="KW-0489">Methyltransferase</keyword>
<dbReference type="SUPFAM" id="SSF53335">
    <property type="entry name" value="S-adenosyl-L-methionine-dependent methyltransferases"/>
    <property type="match status" value="1"/>
</dbReference>
<keyword evidence="1" id="KW-0808">Transferase</keyword>
<reference evidence="1 2" key="1">
    <citation type="submission" date="2018-06" db="EMBL/GenBank/DDBJ databases">
        <title>Genomic Encyclopedia of Type Strains, Phase IV (KMG-IV): sequencing the most valuable type-strain genomes for metagenomic binning, comparative biology and taxonomic classification.</title>
        <authorList>
            <person name="Goeker M."/>
        </authorList>
    </citation>
    <scope>NUCLEOTIDE SEQUENCE [LARGE SCALE GENOMIC DNA]</scope>
    <source>
        <strain evidence="1 2">DSM 45521</strain>
    </source>
</reference>
<dbReference type="Gene3D" id="3.40.50.150">
    <property type="entry name" value="Vaccinia Virus protein VP39"/>
    <property type="match status" value="1"/>
</dbReference>
<dbReference type="InterPro" id="IPR029063">
    <property type="entry name" value="SAM-dependent_MTases_sf"/>
</dbReference>
<dbReference type="Proteomes" id="UP000247591">
    <property type="component" value="Unassembled WGS sequence"/>
</dbReference>
<dbReference type="GO" id="GO:0032259">
    <property type="term" value="P:methylation"/>
    <property type="evidence" value="ECO:0007669"/>
    <property type="project" value="UniProtKB-KW"/>
</dbReference>
<keyword evidence="2" id="KW-1185">Reference proteome</keyword>
<evidence type="ECO:0000313" key="2">
    <source>
        <dbReference type="Proteomes" id="UP000247591"/>
    </source>
</evidence>
<name>A0A318RLG0_WILLI</name>
<organism evidence="1 2">
    <name type="scientific">Williamsia limnetica</name>
    <dbReference type="NCBI Taxonomy" id="882452"/>
    <lineage>
        <taxon>Bacteria</taxon>
        <taxon>Bacillati</taxon>
        <taxon>Actinomycetota</taxon>
        <taxon>Actinomycetes</taxon>
        <taxon>Mycobacteriales</taxon>
        <taxon>Nocardiaceae</taxon>
        <taxon>Williamsia</taxon>
    </lineage>
</organism>
<proteinExistence type="predicted"/>
<accession>A0A318RLG0</accession>